<organism evidence="1 2">
    <name type="scientific">Setaria italica</name>
    <name type="common">Foxtail millet</name>
    <name type="synonym">Panicum italicum</name>
    <dbReference type="NCBI Taxonomy" id="4555"/>
    <lineage>
        <taxon>Eukaryota</taxon>
        <taxon>Viridiplantae</taxon>
        <taxon>Streptophyta</taxon>
        <taxon>Embryophyta</taxon>
        <taxon>Tracheophyta</taxon>
        <taxon>Spermatophyta</taxon>
        <taxon>Magnoliopsida</taxon>
        <taxon>Liliopsida</taxon>
        <taxon>Poales</taxon>
        <taxon>Poaceae</taxon>
        <taxon>PACMAD clade</taxon>
        <taxon>Panicoideae</taxon>
        <taxon>Panicodae</taxon>
        <taxon>Paniceae</taxon>
        <taxon>Cenchrinae</taxon>
        <taxon>Setaria</taxon>
    </lineage>
</organism>
<reference evidence="1" key="2">
    <citation type="submission" date="2018-08" db="UniProtKB">
        <authorList>
            <consortium name="EnsemblPlants"/>
        </authorList>
    </citation>
    <scope>IDENTIFICATION</scope>
    <source>
        <strain evidence="1">Yugu1</strain>
    </source>
</reference>
<dbReference type="Proteomes" id="UP000004995">
    <property type="component" value="Unassembled WGS sequence"/>
</dbReference>
<reference evidence="2" key="1">
    <citation type="journal article" date="2012" name="Nat. Biotechnol.">
        <title>Reference genome sequence of the model plant Setaria.</title>
        <authorList>
            <person name="Bennetzen J.L."/>
            <person name="Schmutz J."/>
            <person name="Wang H."/>
            <person name="Percifield R."/>
            <person name="Hawkins J."/>
            <person name="Pontaroli A.C."/>
            <person name="Estep M."/>
            <person name="Feng L."/>
            <person name="Vaughn J.N."/>
            <person name="Grimwood J."/>
            <person name="Jenkins J."/>
            <person name="Barry K."/>
            <person name="Lindquist E."/>
            <person name="Hellsten U."/>
            <person name="Deshpande S."/>
            <person name="Wang X."/>
            <person name="Wu X."/>
            <person name="Mitros T."/>
            <person name="Triplett J."/>
            <person name="Yang X."/>
            <person name="Ye C.Y."/>
            <person name="Mauro-Herrera M."/>
            <person name="Wang L."/>
            <person name="Li P."/>
            <person name="Sharma M."/>
            <person name="Sharma R."/>
            <person name="Ronald P.C."/>
            <person name="Panaud O."/>
            <person name="Kellogg E.A."/>
            <person name="Brutnell T.P."/>
            <person name="Doust A.N."/>
            <person name="Tuskan G.A."/>
            <person name="Rokhsar D."/>
            <person name="Devos K.M."/>
        </authorList>
    </citation>
    <scope>NUCLEOTIDE SEQUENCE [LARGE SCALE GENOMIC DNA]</scope>
    <source>
        <strain evidence="2">cv. Yugu1</strain>
    </source>
</reference>
<dbReference type="InParanoid" id="K3ZBD2"/>
<evidence type="ECO:0000313" key="2">
    <source>
        <dbReference type="Proteomes" id="UP000004995"/>
    </source>
</evidence>
<proteinExistence type="predicted"/>
<dbReference type="EMBL" id="AGNK02001902">
    <property type="status" value="NOT_ANNOTATED_CDS"/>
    <property type="molecule type" value="Genomic_DNA"/>
</dbReference>
<name>K3ZBD2_SETIT</name>
<evidence type="ECO:0000313" key="1">
    <source>
        <dbReference type="EnsemblPlants" id="KQL16220"/>
    </source>
</evidence>
<dbReference type="HOGENOM" id="CLU_2626640_0_0_1"/>
<sequence>MSRTNAHISSSEWRWRCSCSTGTGTTLVKLCICNFVSTICQFSGLLDNWVSDSNLRILCNFRSDTFTSGSNPLFQAGE</sequence>
<dbReference type="EnsemblPlants" id="KQL16220">
    <property type="protein sequence ID" value="KQL16220"/>
    <property type="gene ID" value="SETIT_023853mg"/>
</dbReference>
<dbReference type="Gramene" id="KQL16220">
    <property type="protein sequence ID" value="KQL16220"/>
    <property type="gene ID" value="SETIT_023853mg"/>
</dbReference>
<protein>
    <submittedName>
        <fullName evidence="1">Uncharacterized protein</fullName>
    </submittedName>
</protein>
<accession>K3ZBD2</accession>
<dbReference type="AlphaFoldDB" id="K3ZBD2"/>
<keyword evidence="2" id="KW-1185">Reference proteome</keyword>